<keyword evidence="1" id="KW-0472">Membrane</keyword>
<feature type="transmembrane region" description="Helical" evidence="1">
    <location>
        <begin position="36"/>
        <end position="55"/>
    </location>
</feature>
<dbReference type="Proteomes" id="UP001519921">
    <property type="component" value="Unassembled WGS sequence"/>
</dbReference>
<reference evidence="2 3" key="1">
    <citation type="submission" date="2021-07" db="EMBL/GenBank/DDBJ databases">
        <title>Clostridium weizhouense sp. nov., an anaerobic bacterium isolated from activated sludge of Petroleum wastewater.</title>
        <authorList>
            <person name="Li Q."/>
        </authorList>
    </citation>
    <scope>NUCLEOTIDE SEQUENCE [LARGE SCALE GENOMIC DNA]</scope>
    <source>
        <strain evidence="2 3">YB-6</strain>
    </source>
</reference>
<feature type="transmembrane region" description="Helical" evidence="1">
    <location>
        <begin position="62"/>
        <end position="81"/>
    </location>
</feature>
<accession>A0ABS7ALV6</accession>
<sequence length="198" mass="22936">MMNNKNKVTIGMAILFEIVLIITAISNILSKQWNNLLLSILAIICIILPFIITYIAHKKNIILPSSFNIIALLFIFLSIYFGEIRKFYRILWWWDIFLHSVFGIYGVIIALHLMKGIITKNKSVTQKRFGILIVIFAFTFSISLGTLWEIFEFLGSYLFKVDMLAGGFEDTMLDLIVKSLCAFITSMICYYRDFKTEK</sequence>
<evidence type="ECO:0008006" key="4">
    <source>
        <dbReference type="Google" id="ProtNLM"/>
    </source>
</evidence>
<name>A0ABS7ALV6_9CLOT</name>
<dbReference type="EMBL" id="JAHXPT010000003">
    <property type="protein sequence ID" value="MBW6409644.1"/>
    <property type="molecule type" value="Genomic_DNA"/>
</dbReference>
<evidence type="ECO:0000313" key="3">
    <source>
        <dbReference type="Proteomes" id="UP001519921"/>
    </source>
</evidence>
<dbReference type="Pfam" id="PF09997">
    <property type="entry name" value="DUF2238"/>
    <property type="match status" value="1"/>
</dbReference>
<protein>
    <recommendedName>
        <fullName evidence="4">Membrane-spanning protein</fullName>
    </recommendedName>
</protein>
<evidence type="ECO:0000256" key="1">
    <source>
        <dbReference type="SAM" id="Phobius"/>
    </source>
</evidence>
<keyword evidence="3" id="KW-1185">Reference proteome</keyword>
<feature type="transmembrane region" description="Helical" evidence="1">
    <location>
        <begin position="12"/>
        <end position="30"/>
    </location>
</feature>
<keyword evidence="1" id="KW-1133">Transmembrane helix</keyword>
<comment type="caution">
    <text evidence="2">The sequence shown here is derived from an EMBL/GenBank/DDBJ whole genome shotgun (WGS) entry which is preliminary data.</text>
</comment>
<evidence type="ECO:0000313" key="2">
    <source>
        <dbReference type="EMBL" id="MBW6409644.1"/>
    </source>
</evidence>
<keyword evidence="1" id="KW-0812">Transmembrane</keyword>
<gene>
    <name evidence="2" type="ORF">KYD98_06030</name>
</gene>
<proteinExistence type="predicted"/>
<feature type="transmembrane region" description="Helical" evidence="1">
    <location>
        <begin position="129"/>
        <end position="151"/>
    </location>
</feature>
<feature type="transmembrane region" description="Helical" evidence="1">
    <location>
        <begin position="171"/>
        <end position="191"/>
    </location>
</feature>
<feature type="transmembrane region" description="Helical" evidence="1">
    <location>
        <begin position="96"/>
        <end position="117"/>
    </location>
</feature>
<dbReference type="InterPro" id="IPR014509">
    <property type="entry name" value="YjdF-like"/>
</dbReference>
<organism evidence="2 3">
    <name type="scientific">Clostridium weizhouense</name>
    <dbReference type="NCBI Taxonomy" id="2859781"/>
    <lineage>
        <taxon>Bacteria</taxon>
        <taxon>Bacillati</taxon>
        <taxon>Bacillota</taxon>
        <taxon>Clostridia</taxon>
        <taxon>Eubacteriales</taxon>
        <taxon>Clostridiaceae</taxon>
        <taxon>Clostridium</taxon>
    </lineage>
</organism>